<dbReference type="Pfam" id="PF03993">
    <property type="entry name" value="DUF349"/>
    <property type="match status" value="1"/>
</dbReference>
<comment type="caution">
    <text evidence="2">The sequence shown here is derived from an EMBL/GenBank/DDBJ whole genome shotgun (WGS) entry which is preliminary data.</text>
</comment>
<feature type="compositionally biased region" description="Low complexity" evidence="1">
    <location>
        <begin position="642"/>
        <end position="656"/>
    </location>
</feature>
<evidence type="ECO:0000313" key="2">
    <source>
        <dbReference type="EMBL" id="RMX15371.1"/>
    </source>
</evidence>
<dbReference type="AlphaFoldDB" id="A0A3M6RJ99"/>
<evidence type="ECO:0000313" key="3">
    <source>
        <dbReference type="Proteomes" id="UP000275180"/>
    </source>
</evidence>
<dbReference type="RefSeq" id="WP_122244735.1">
    <property type="nucleotide sequence ID" value="NZ_RDQJ01000007.1"/>
</dbReference>
<dbReference type="OrthoDB" id="5523335at2"/>
<dbReference type="Proteomes" id="UP000275180">
    <property type="component" value="Unassembled WGS sequence"/>
</dbReference>
<feature type="compositionally biased region" description="Basic and acidic residues" evidence="1">
    <location>
        <begin position="759"/>
        <end position="774"/>
    </location>
</feature>
<reference evidence="2 3" key="1">
    <citation type="submission" date="2018-10" db="EMBL/GenBank/DDBJ databases">
        <title>Comamonadaceae CDC group NO-1 genome sequencing and assembly.</title>
        <authorList>
            <person name="Bernier A.-M."/>
            <person name="Bernard K."/>
        </authorList>
    </citation>
    <scope>NUCLEOTIDE SEQUENCE [LARGE SCALE GENOMIC DNA]</scope>
    <source>
        <strain evidence="2 3">NML180582</strain>
    </source>
</reference>
<dbReference type="InterPro" id="IPR007139">
    <property type="entry name" value="DUF349"/>
</dbReference>
<dbReference type="EMBL" id="RDQJ01000007">
    <property type="protein sequence ID" value="RMX15371.1"/>
    <property type="molecule type" value="Genomic_DNA"/>
</dbReference>
<feature type="region of interest" description="Disordered" evidence="1">
    <location>
        <begin position="622"/>
        <end position="781"/>
    </location>
</feature>
<gene>
    <name evidence="2" type="ORF">EBQ34_06625</name>
</gene>
<feature type="region of interest" description="Disordered" evidence="1">
    <location>
        <begin position="1"/>
        <end position="42"/>
    </location>
</feature>
<evidence type="ECO:0000256" key="1">
    <source>
        <dbReference type="SAM" id="MobiDB-lite"/>
    </source>
</evidence>
<sequence length="933" mass="100204">MALFPFFSRNKNTPAPAAPPAQAKAPASAPAAAPHPLDAATGGIFSAENSAQRQERVAQWLQSQPEAALLQQVYKALSARDQGAAKPIRQRMNDIRQSQHQEEASQDWAAKAEKILGAGTFRIADGMAWLRDAAKAGAPLSKEPLAELRSRIAERVKALEDLQHKAMVQKEAAVLLAQRIDVLSTKPWQHASEAEAALAQDVQKWRATAQELSQAELWSSVEPRHSNAIDSSRVQLQQVFEAFGAALAQARQAAQDPQAPLPQVQVWADELRALHGGQAAASAGPAAAPLSPEQQTQISAALKALEQTVRQGQAKQSSQAAAALRERLKDLHGSVDAELERRINRALIDAGDLQGWQRWGANQVREELIARAEQLMNADGKPQASGKALQTQVRELHEQWRQVDRSSPPNGHLWKRFDEAMGKARAVVDEWLSKVKAESQAHKAQRQALIDELRALASSPGQADADLKTLHRQLRQLAERWRGAGHVSDKVFTQLQTQWKEAYDAASAPLEQARKHSTALRRSLIEQAQALAERQPLDIRAIKELQQRWQAEAQRVPLERKLEHKLWDAFRQPLDAAFNRKSEQRHQAQAAASAHDQAVLQAAQALEHAVAGGHAQSIREAMQALQSAVRSAPAEAPPASSPAPAAADDASPVAEAGADASTASSQMPAGTEAAQSASATPEAEPSNAAGAEPAPQAQADAAQSDAPPSASDDDAAAPAPSAPAAAPAKPVIAVRGDDRPGAQPASATQAAVRSARPGARPDARRERHERRERPAAAPRLGDAAFRAQRHALDNAQAALRKLAAQAHGETLTQLLQAWSQRDAQAVPAHAQLGKQLTASQYNEWKQQIGQAVSASSEAQAQALLRLEVAADVPTPAEHLGQRRALQLQLLTQRHAAGPEQTWAEDARNVLAGAADAHSSKRLQAALKVLLKRG</sequence>
<feature type="compositionally biased region" description="Polar residues" evidence="1">
    <location>
        <begin position="661"/>
        <end position="679"/>
    </location>
</feature>
<proteinExistence type="predicted"/>
<organism evidence="2 3">
    <name type="scientific">Vandammella animalimorsus</name>
    <dbReference type="NCBI Taxonomy" id="2029117"/>
    <lineage>
        <taxon>Bacteria</taxon>
        <taxon>Pseudomonadati</taxon>
        <taxon>Pseudomonadota</taxon>
        <taxon>Betaproteobacteria</taxon>
        <taxon>Burkholderiales</taxon>
        <taxon>Comamonadaceae</taxon>
        <taxon>Vandammella</taxon>
    </lineage>
</organism>
<name>A0A3M6RJ99_9BURK</name>
<accession>A0A3M6RJ99</accession>
<protein>
    <submittedName>
        <fullName evidence="2">DUF349 domain-containing protein</fullName>
    </submittedName>
</protein>
<feature type="compositionally biased region" description="Low complexity" evidence="1">
    <location>
        <begin position="20"/>
        <end position="40"/>
    </location>
</feature>
<feature type="compositionally biased region" description="Low complexity" evidence="1">
    <location>
        <begin position="688"/>
        <end position="728"/>
    </location>
</feature>